<dbReference type="PRINTS" id="PR00385">
    <property type="entry name" value="P450"/>
</dbReference>
<gene>
    <name evidence="7" type="ORF">C4D60_Mb05t26810</name>
</gene>
<dbReference type="Gene3D" id="1.10.630.10">
    <property type="entry name" value="Cytochrome P450"/>
    <property type="match status" value="1"/>
</dbReference>
<keyword evidence="8" id="KW-1185">Reference proteome</keyword>
<evidence type="ECO:0000256" key="5">
    <source>
        <dbReference type="PIRSR" id="PIRSR602401-1"/>
    </source>
</evidence>
<dbReference type="InterPro" id="IPR002401">
    <property type="entry name" value="Cyt_P450_E_grp-I"/>
</dbReference>
<dbReference type="CDD" id="cd11064">
    <property type="entry name" value="CYP86A"/>
    <property type="match status" value="1"/>
</dbReference>
<dbReference type="AlphaFoldDB" id="A0A4S8JZ33"/>
<accession>A0A4S8JZ33</accession>
<dbReference type="Pfam" id="PF11820">
    <property type="entry name" value="DUF3339"/>
    <property type="match status" value="1"/>
</dbReference>
<dbReference type="InterPro" id="IPR001128">
    <property type="entry name" value="Cyt_P450"/>
</dbReference>
<dbReference type="SUPFAM" id="SSF48264">
    <property type="entry name" value="Cytochrome P450"/>
    <property type="match status" value="1"/>
</dbReference>
<dbReference type="Pfam" id="PF00067">
    <property type="entry name" value="p450"/>
    <property type="match status" value="1"/>
</dbReference>
<feature type="binding site" description="axial binding residue" evidence="5">
    <location>
        <position position="475"/>
    </location>
    <ligand>
        <name>heme</name>
        <dbReference type="ChEBI" id="CHEBI:30413"/>
    </ligand>
    <ligandPart>
        <name>Fe</name>
        <dbReference type="ChEBI" id="CHEBI:18248"/>
    </ligandPart>
</feature>
<dbReference type="PRINTS" id="PR00463">
    <property type="entry name" value="EP450I"/>
</dbReference>
<dbReference type="GO" id="GO:0004497">
    <property type="term" value="F:monooxygenase activity"/>
    <property type="evidence" value="ECO:0007669"/>
    <property type="project" value="InterPro"/>
</dbReference>
<dbReference type="InterPro" id="IPR036396">
    <property type="entry name" value="Cyt_P450_sf"/>
</dbReference>
<evidence type="ECO:0000256" key="1">
    <source>
        <dbReference type="ARBA" id="ARBA00010617"/>
    </source>
</evidence>
<evidence type="ECO:0000256" key="6">
    <source>
        <dbReference type="SAM" id="Phobius"/>
    </source>
</evidence>
<comment type="cofactor">
    <cofactor evidence="5">
        <name>heme</name>
        <dbReference type="ChEBI" id="CHEBI:30413"/>
    </cofactor>
</comment>
<feature type="transmembrane region" description="Helical" evidence="6">
    <location>
        <begin position="557"/>
        <end position="576"/>
    </location>
</feature>
<proteinExistence type="inferred from homology"/>
<feature type="transmembrane region" description="Helical" evidence="6">
    <location>
        <begin position="19"/>
        <end position="36"/>
    </location>
</feature>
<name>A0A4S8JZ33_MUSBA</name>
<keyword evidence="2 5" id="KW-0479">Metal-binding</keyword>
<keyword evidence="3" id="KW-0560">Oxidoreductase</keyword>
<dbReference type="Proteomes" id="UP000317650">
    <property type="component" value="Chromosome 5"/>
</dbReference>
<keyword evidence="6" id="KW-1133">Transmembrane helix</keyword>
<reference evidence="7 8" key="1">
    <citation type="journal article" date="2019" name="Nat. Plants">
        <title>Genome sequencing of Musa balbisiana reveals subgenome evolution and function divergence in polyploid bananas.</title>
        <authorList>
            <person name="Yao X."/>
        </authorList>
    </citation>
    <scope>NUCLEOTIDE SEQUENCE [LARGE SCALE GENOMIC DNA]</scope>
    <source>
        <strain evidence="8">cv. DH-PKW</strain>
        <tissue evidence="7">Leaves</tissue>
    </source>
</reference>
<dbReference type="EMBL" id="PYDT01000003">
    <property type="protein sequence ID" value="THU67637.1"/>
    <property type="molecule type" value="Genomic_DNA"/>
</dbReference>
<evidence type="ECO:0000256" key="3">
    <source>
        <dbReference type="ARBA" id="ARBA00023002"/>
    </source>
</evidence>
<dbReference type="InterPro" id="IPR021775">
    <property type="entry name" value="DUF3339"/>
</dbReference>
<dbReference type="GO" id="GO:0016705">
    <property type="term" value="F:oxidoreductase activity, acting on paired donors, with incorporation or reduction of molecular oxygen"/>
    <property type="evidence" value="ECO:0007669"/>
    <property type="project" value="InterPro"/>
</dbReference>
<evidence type="ECO:0000313" key="7">
    <source>
        <dbReference type="EMBL" id="THU67637.1"/>
    </source>
</evidence>
<dbReference type="STRING" id="52838.A0A4S8JZ33"/>
<keyword evidence="6" id="KW-0812">Transmembrane</keyword>
<dbReference type="PANTHER" id="PTHR24296">
    <property type="entry name" value="CYTOCHROME P450"/>
    <property type="match status" value="1"/>
</dbReference>
<keyword evidence="4 5" id="KW-0408">Iron</keyword>
<dbReference type="GO" id="GO:0020037">
    <property type="term" value="F:heme binding"/>
    <property type="evidence" value="ECO:0007669"/>
    <property type="project" value="InterPro"/>
</dbReference>
<dbReference type="GO" id="GO:0005506">
    <property type="term" value="F:iron ion binding"/>
    <property type="evidence" value="ECO:0007669"/>
    <property type="project" value="InterPro"/>
</dbReference>
<organism evidence="7 8">
    <name type="scientific">Musa balbisiana</name>
    <name type="common">Banana</name>
    <dbReference type="NCBI Taxonomy" id="52838"/>
    <lineage>
        <taxon>Eukaryota</taxon>
        <taxon>Viridiplantae</taxon>
        <taxon>Streptophyta</taxon>
        <taxon>Embryophyta</taxon>
        <taxon>Tracheophyta</taxon>
        <taxon>Spermatophyta</taxon>
        <taxon>Magnoliopsida</taxon>
        <taxon>Liliopsida</taxon>
        <taxon>Zingiberales</taxon>
        <taxon>Musaceae</taxon>
        <taxon>Musa</taxon>
    </lineage>
</organism>
<evidence type="ECO:0000256" key="4">
    <source>
        <dbReference type="ARBA" id="ARBA00023004"/>
    </source>
</evidence>
<sequence>MAWGWIVGSTSLSMAYPEILISVSFLLSFFFFFFSYRLRRHKLPLNLPVVGMVPDFFAHISRIHDYATEFLAAAKWTFVFKGPWLLGMDMTITCDPDNVNYVFVTRSSNYPKGEEFAEIFDIFGDSLLNSDGEAWRSQRKMIHSLMSNRRFRSYELKASRDKVEKRLIPLLQGVGEQNNVVDLQDVFLRLTFDTACSLILGVDPGCLADDFPDVPFAKALGDAEEVIFLRHIVPKFWWKALRWLGVGEEKKLAMAHRVMDDFVTSTITRRKESISKEIGSREDGEDDEEAAADLLTVYMRQPTVREKNALEFDKFIKDNALNLLLAGRDTTAATLTWFFWLLSMHPHAEHEILEELKRHWPAAPDETPNPNTPFDRDGLGKLVYLHAALCECLRLYPPIHAQTREVAKPDVLPSGEKVRPGTLLVFHAYSMGRMEGIWGKDCMEFKPERWITESGDLRHEPAPKFFAFSCGSRICQGKDMAFIHMKTVAAAMLRNFRFEVVEGHVVEPKLSIILHMKNGLMVKVCKRERSVVTRSSGGRSSEEVTRERGDCCSMADWAPVVVGVVLFVLLSPGLVLEAPGTHRAVDFGSMRTNGKAVVLHTLVFFALYSVIIVALRLHIYTG</sequence>
<keyword evidence="6" id="KW-0472">Membrane</keyword>
<evidence type="ECO:0000313" key="8">
    <source>
        <dbReference type="Proteomes" id="UP000317650"/>
    </source>
</evidence>
<keyword evidence="5" id="KW-0349">Heme</keyword>
<comment type="similarity">
    <text evidence="1">Belongs to the cytochrome P450 family.</text>
</comment>
<evidence type="ECO:0000256" key="2">
    <source>
        <dbReference type="ARBA" id="ARBA00022723"/>
    </source>
</evidence>
<comment type="caution">
    <text evidence="7">The sequence shown here is derived from an EMBL/GenBank/DDBJ whole genome shotgun (WGS) entry which is preliminary data.</text>
</comment>
<feature type="transmembrane region" description="Helical" evidence="6">
    <location>
        <begin position="597"/>
        <end position="619"/>
    </location>
</feature>
<protein>
    <submittedName>
        <fullName evidence="7">Uncharacterized protein</fullName>
    </submittedName>
</protein>